<dbReference type="Gene3D" id="3.40.140.30">
    <property type="entry name" value="Hypothetical protein TM1506"/>
    <property type="match status" value="1"/>
</dbReference>
<evidence type="ECO:0000313" key="2">
    <source>
        <dbReference type="Proteomes" id="UP001141933"/>
    </source>
</evidence>
<organism evidence="1 2">
    <name type="scientific">Phocaeicola acetigenes</name>
    <dbReference type="NCBI Taxonomy" id="3016083"/>
    <lineage>
        <taxon>Bacteria</taxon>
        <taxon>Pseudomonadati</taxon>
        <taxon>Bacteroidota</taxon>
        <taxon>Bacteroidia</taxon>
        <taxon>Bacteroidales</taxon>
        <taxon>Bacteroidaceae</taxon>
        <taxon>Phocaeicola</taxon>
    </lineage>
</organism>
<sequence length="137" mass="15213">MKEIIDLLHTQKCSCVIAGAAGEIRSFHQRGVADLYTLLCQEPQFLHGASVADKVVGKAAAALMVKGQIKELYTDTISTPALKLLQAAHIPVEYTQAVPYICNRDNTGWCPLETRCYEEDSIDILFTIIDRFIKSKI</sequence>
<proteinExistence type="predicted"/>
<dbReference type="InterPro" id="IPR037081">
    <property type="entry name" value="Hyp_TM1506"/>
</dbReference>
<dbReference type="Pfam" id="PF08973">
    <property type="entry name" value="TM1506"/>
    <property type="match status" value="1"/>
</dbReference>
<comment type="caution">
    <text evidence="1">The sequence shown here is derived from an EMBL/GenBank/DDBJ whole genome shotgun (WGS) entry which is preliminary data.</text>
</comment>
<dbReference type="InterPro" id="IPR016193">
    <property type="entry name" value="Cytidine_deaminase-like"/>
</dbReference>
<reference evidence="1" key="1">
    <citation type="submission" date="2022-12" db="EMBL/GenBank/DDBJ databases">
        <title>Phocaeicola acetigenes sp. nov., isolated feces from a healthy human.</title>
        <authorList>
            <person name="Do H."/>
            <person name="Ha Y.B."/>
            <person name="Kim J.-S."/>
            <person name="Suh M.K."/>
            <person name="Kim H.S."/>
            <person name="Lee J.-S."/>
        </authorList>
    </citation>
    <scope>NUCLEOTIDE SEQUENCE</scope>
    <source>
        <strain evidence="1">KGMB11183</strain>
    </source>
</reference>
<dbReference type="InterPro" id="IPR015067">
    <property type="entry name" value="DUF1893_TM1506-like"/>
</dbReference>
<name>A0ABT4PF62_9BACT</name>
<evidence type="ECO:0000313" key="1">
    <source>
        <dbReference type="EMBL" id="MCZ8371695.1"/>
    </source>
</evidence>
<protein>
    <submittedName>
        <fullName evidence="1">DUF1893 domain-containing protein</fullName>
    </submittedName>
</protein>
<accession>A0ABT4PF62</accession>
<dbReference type="EMBL" id="JAPZVM010000002">
    <property type="protein sequence ID" value="MCZ8371695.1"/>
    <property type="molecule type" value="Genomic_DNA"/>
</dbReference>
<dbReference type="SUPFAM" id="SSF53927">
    <property type="entry name" value="Cytidine deaminase-like"/>
    <property type="match status" value="1"/>
</dbReference>
<gene>
    <name evidence="1" type="ORF">O6P32_03120</name>
</gene>
<dbReference type="RefSeq" id="WP_269876756.1">
    <property type="nucleotide sequence ID" value="NZ_JAPZVM010000002.1"/>
</dbReference>
<dbReference type="Proteomes" id="UP001141933">
    <property type="component" value="Unassembled WGS sequence"/>
</dbReference>
<keyword evidence="2" id="KW-1185">Reference proteome</keyword>